<feature type="transmembrane region" description="Helical" evidence="1">
    <location>
        <begin position="44"/>
        <end position="61"/>
    </location>
</feature>
<sequence length="96" mass="10961">MHTRLKTPYRPDRLLIYAMLMATALVLLLMPYSQVTWHAAPLPLFSLLLLLSCAVTLLAIARRSRVHRTALTLLFSIWLLVWFSQGLLLPLSFRSG</sequence>
<feature type="transmembrane region" description="Helical" evidence="1">
    <location>
        <begin position="73"/>
        <end position="93"/>
    </location>
</feature>
<dbReference type="AlphaFoldDB" id="A0AAC9XN53"/>
<reference evidence="2 3" key="1">
    <citation type="submission" date="2017-06" db="EMBL/GenBank/DDBJ databases">
        <title>Complete genome sequence of Shewanella marisflavi EP1 associated with anaerobic 2,4-dinitrotoluene reduction and salt tolerance.</title>
        <authorList>
            <person name="Huang J."/>
        </authorList>
    </citation>
    <scope>NUCLEOTIDE SEQUENCE [LARGE SCALE GENOMIC DNA]</scope>
    <source>
        <strain evidence="2 3">EP1</strain>
    </source>
</reference>
<dbReference type="KEGG" id="smav:CFF01_07825"/>
<accession>A0AAC9XN53</accession>
<evidence type="ECO:0000256" key="1">
    <source>
        <dbReference type="SAM" id="Phobius"/>
    </source>
</evidence>
<name>A0AAC9XN53_9GAMM</name>
<dbReference type="Proteomes" id="UP000198233">
    <property type="component" value="Chromosome"/>
</dbReference>
<keyword evidence="1" id="KW-0472">Membrane</keyword>
<evidence type="ECO:0000313" key="3">
    <source>
        <dbReference type="Proteomes" id="UP000198233"/>
    </source>
</evidence>
<keyword evidence="1" id="KW-1133">Transmembrane helix</keyword>
<proteinExistence type="predicted"/>
<protein>
    <submittedName>
        <fullName evidence="2">Uncharacterized protein</fullName>
    </submittedName>
</protein>
<dbReference type="RefSeq" id="WP_088904423.1">
    <property type="nucleotide sequence ID" value="NZ_CP022272.1"/>
</dbReference>
<feature type="transmembrane region" description="Helical" evidence="1">
    <location>
        <begin position="14"/>
        <end position="32"/>
    </location>
</feature>
<dbReference type="EMBL" id="CP022272">
    <property type="protein sequence ID" value="ASJ96505.1"/>
    <property type="molecule type" value="Genomic_DNA"/>
</dbReference>
<gene>
    <name evidence="2" type="ORF">CFF01_07825</name>
</gene>
<organism evidence="2 3">
    <name type="scientific">Shewanella marisflavi</name>
    <dbReference type="NCBI Taxonomy" id="260364"/>
    <lineage>
        <taxon>Bacteria</taxon>
        <taxon>Pseudomonadati</taxon>
        <taxon>Pseudomonadota</taxon>
        <taxon>Gammaproteobacteria</taxon>
        <taxon>Alteromonadales</taxon>
        <taxon>Shewanellaceae</taxon>
        <taxon>Shewanella</taxon>
    </lineage>
</organism>
<evidence type="ECO:0000313" key="2">
    <source>
        <dbReference type="EMBL" id="ASJ96505.1"/>
    </source>
</evidence>
<keyword evidence="1" id="KW-0812">Transmembrane</keyword>